<sequence length="93" mass="10472">MSITLHHLVLTGAEEGYNATLALTRGHVMSGNRGGNSHRLKTCRSAYSSKETDERGYVAFKRIDFLGSRKSFEMMKRVNGDNNSNVYEFLIRA</sequence>
<accession>A0A6A4K6N3</accession>
<comment type="caution">
    <text evidence="1">The sequence shown here is derived from an EMBL/GenBank/DDBJ whole genome shotgun (WGS) entry which is preliminary data.</text>
</comment>
<protein>
    <submittedName>
        <fullName evidence="1">Uncharacterized protein</fullName>
    </submittedName>
</protein>
<reference evidence="1" key="1">
    <citation type="journal article" date="2019" name="Genome Biol. Evol.">
        <title>The Rhododendron genome and chromosomal organization provide insight into shared whole-genome duplications across the heath family (Ericaceae).</title>
        <authorList>
            <person name="Soza V.L."/>
            <person name="Lindsley D."/>
            <person name="Waalkes A."/>
            <person name="Ramage E."/>
            <person name="Patwardhan R.P."/>
            <person name="Burton J.N."/>
            <person name="Adey A."/>
            <person name="Kumar A."/>
            <person name="Qiu R."/>
            <person name="Shendure J."/>
            <person name="Hall B."/>
        </authorList>
    </citation>
    <scope>NUCLEOTIDE SEQUENCE</scope>
    <source>
        <strain evidence="1">RSF 1966-606</strain>
    </source>
</reference>
<dbReference type="AlphaFoldDB" id="A0A6A4K6N3"/>
<dbReference type="EMBL" id="QEFC01004448">
    <property type="protein sequence ID" value="KAE9445166.1"/>
    <property type="molecule type" value="Genomic_DNA"/>
</dbReference>
<dbReference type="PANTHER" id="PTHR47576:SF2">
    <property type="entry name" value="BRCT DOMAIN DNA REPAIR PROTEIN-RELATED"/>
    <property type="match status" value="1"/>
</dbReference>
<dbReference type="PANTHER" id="PTHR47576">
    <property type="entry name" value="BRCT DOMAIN DNA REPAIR PROTEIN-RELATED"/>
    <property type="match status" value="1"/>
</dbReference>
<name>A0A6A4K6N3_9ERIC</name>
<gene>
    <name evidence="1" type="ORF">C3L33_22937</name>
</gene>
<organism evidence="1">
    <name type="scientific">Rhododendron williamsianum</name>
    <dbReference type="NCBI Taxonomy" id="262921"/>
    <lineage>
        <taxon>Eukaryota</taxon>
        <taxon>Viridiplantae</taxon>
        <taxon>Streptophyta</taxon>
        <taxon>Embryophyta</taxon>
        <taxon>Tracheophyta</taxon>
        <taxon>Spermatophyta</taxon>
        <taxon>Magnoliopsida</taxon>
        <taxon>eudicotyledons</taxon>
        <taxon>Gunneridae</taxon>
        <taxon>Pentapetalae</taxon>
        <taxon>asterids</taxon>
        <taxon>Ericales</taxon>
        <taxon>Ericaceae</taxon>
        <taxon>Ericoideae</taxon>
        <taxon>Rhodoreae</taxon>
        <taxon>Rhododendron</taxon>
    </lineage>
</organism>
<evidence type="ECO:0000313" key="1">
    <source>
        <dbReference type="EMBL" id="KAE9445166.1"/>
    </source>
</evidence>
<feature type="non-terminal residue" evidence="1">
    <location>
        <position position="1"/>
    </location>
</feature>
<dbReference type="OrthoDB" id="251770at2759"/>
<proteinExistence type="predicted"/>